<dbReference type="GO" id="GO:0016020">
    <property type="term" value="C:membrane"/>
    <property type="evidence" value="ECO:0007669"/>
    <property type="project" value="UniProtKB-SubCell"/>
</dbReference>
<dbReference type="SUPFAM" id="SSF54631">
    <property type="entry name" value="CBS-domain pair"/>
    <property type="match status" value="1"/>
</dbReference>
<evidence type="ECO:0000256" key="1">
    <source>
        <dbReference type="ARBA" id="ARBA00001947"/>
    </source>
</evidence>
<keyword evidence="7" id="KW-0378">Hydrolase</keyword>
<dbReference type="AlphaFoldDB" id="A0A0L0WDC2"/>
<feature type="transmembrane region" description="Helical" evidence="13">
    <location>
        <begin position="119"/>
        <end position="140"/>
    </location>
</feature>
<keyword evidence="12" id="KW-0129">CBS domain</keyword>
<comment type="cofactor">
    <cofactor evidence="1">
        <name>Zn(2+)</name>
        <dbReference type="ChEBI" id="CHEBI:29105"/>
    </cofactor>
</comment>
<keyword evidence="10" id="KW-0482">Metalloprotease</keyword>
<keyword evidence="11 13" id="KW-0472">Membrane</keyword>
<dbReference type="PANTHER" id="PTHR39188">
    <property type="entry name" value="MEMBRANE-ASSOCIATED ZINC METALLOPROTEASE M50B"/>
    <property type="match status" value="1"/>
</dbReference>
<keyword evidence="9 13" id="KW-1133">Transmembrane helix</keyword>
<evidence type="ECO:0000256" key="2">
    <source>
        <dbReference type="ARBA" id="ARBA00004141"/>
    </source>
</evidence>
<reference evidence="16" key="1">
    <citation type="submission" date="2015-07" db="EMBL/GenBank/DDBJ databases">
        <title>Draft genome sequence of the purine-degrading Gottschalkia purinilyticum DSM 1384 (formerly Clostridium purinilyticum).</title>
        <authorList>
            <person name="Poehlein A."/>
            <person name="Schiel-Bengelsdorf B."/>
            <person name="Bengelsdorf F.R."/>
            <person name="Daniel R."/>
            <person name="Duerre P."/>
        </authorList>
    </citation>
    <scope>NUCLEOTIDE SEQUENCE [LARGE SCALE GENOMIC DNA]</scope>
    <source>
        <strain evidence="16">DSM 1384</strain>
    </source>
</reference>
<evidence type="ECO:0000256" key="7">
    <source>
        <dbReference type="ARBA" id="ARBA00022801"/>
    </source>
</evidence>
<evidence type="ECO:0000256" key="4">
    <source>
        <dbReference type="ARBA" id="ARBA00022670"/>
    </source>
</evidence>
<dbReference type="EMBL" id="LGSS01000003">
    <property type="protein sequence ID" value="KNF09445.1"/>
    <property type="molecule type" value="Genomic_DNA"/>
</dbReference>
<feature type="domain" description="CBS" evidence="14">
    <location>
        <begin position="231"/>
        <end position="289"/>
    </location>
</feature>
<keyword evidence="16" id="KW-1185">Reference proteome</keyword>
<evidence type="ECO:0000256" key="9">
    <source>
        <dbReference type="ARBA" id="ARBA00022989"/>
    </source>
</evidence>
<keyword evidence="5 13" id="KW-0812">Transmembrane</keyword>
<dbReference type="PROSITE" id="PS51371">
    <property type="entry name" value="CBS"/>
    <property type="match status" value="1"/>
</dbReference>
<dbReference type="InterPro" id="IPR000644">
    <property type="entry name" value="CBS_dom"/>
</dbReference>
<evidence type="ECO:0000313" key="15">
    <source>
        <dbReference type="EMBL" id="KNF09445.1"/>
    </source>
</evidence>
<evidence type="ECO:0000256" key="8">
    <source>
        <dbReference type="ARBA" id="ARBA00022833"/>
    </source>
</evidence>
<dbReference type="Pfam" id="PF00571">
    <property type="entry name" value="CBS"/>
    <property type="match status" value="1"/>
</dbReference>
<dbReference type="InterPro" id="IPR046342">
    <property type="entry name" value="CBS_dom_sf"/>
</dbReference>
<evidence type="ECO:0000313" key="16">
    <source>
        <dbReference type="Proteomes" id="UP000037267"/>
    </source>
</evidence>
<dbReference type="Pfam" id="PF02163">
    <property type="entry name" value="Peptidase_M50"/>
    <property type="match status" value="2"/>
</dbReference>
<keyword evidence="4" id="KW-0645">Protease</keyword>
<dbReference type="GO" id="GO:0046872">
    <property type="term" value="F:metal ion binding"/>
    <property type="evidence" value="ECO:0007669"/>
    <property type="project" value="UniProtKB-KW"/>
</dbReference>
<evidence type="ECO:0000256" key="5">
    <source>
        <dbReference type="ARBA" id="ARBA00022692"/>
    </source>
</evidence>
<feature type="transmembrane region" description="Helical" evidence="13">
    <location>
        <begin position="21"/>
        <end position="50"/>
    </location>
</feature>
<dbReference type="PANTHER" id="PTHR39188:SF3">
    <property type="entry name" value="STAGE IV SPORULATION PROTEIN FB"/>
    <property type="match status" value="1"/>
</dbReference>
<dbReference type="Gene3D" id="3.10.580.10">
    <property type="entry name" value="CBS-domain"/>
    <property type="match status" value="1"/>
</dbReference>
<comment type="similarity">
    <text evidence="3">Belongs to the peptidase M50B family.</text>
</comment>
<evidence type="ECO:0000256" key="10">
    <source>
        <dbReference type="ARBA" id="ARBA00023049"/>
    </source>
</evidence>
<evidence type="ECO:0000256" key="12">
    <source>
        <dbReference type="PROSITE-ProRule" id="PRU00703"/>
    </source>
</evidence>
<keyword evidence="8" id="KW-0862">Zinc</keyword>
<organism evidence="15 16">
    <name type="scientific">Gottschalkia purinilytica</name>
    <name type="common">Clostridium purinilyticum</name>
    <dbReference type="NCBI Taxonomy" id="1503"/>
    <lineage>
        <taxon>Bacteria</taxon>
        <taxon>Bacillati</taxon>
        <taxon>Bacillota</taxon>
        <taxon>Tissierellia</taxon>
        <taxon>Tissierellales</taxon>
        <taxon>Gottschalkiaceae</taxon>
        <taxon>Gottschalkia</taxon>
    </lineage>
</organism>
<sequence>MITTGLNIMYILKLNNIRVKLNYIMLIPIIIYFYFGYFIEIVLMFILILFHELAHIFVASKYGVKIGEVELFVFGGVAKSESLIGHDPNTEIIISIAGPLFNFCLMLLFMIIEKITSSYLTYYMIKANSFICFFNLLPLFPLDGGKILRAFLSNFFGVKNSTRYLTRLTYILCVFIIIISIYCLTLRQSIYIIILSIFILIAANKESKMAAFIFMKNITGKKWELRQRKIMKTHLLVCLKTVTAEEIFNCFLPNKYHVLIVIDNKGKCLGTISECDLIEGVIDQGLYTEVEKLLNNN</sequence>
<evidence type="ECO:0000256" key="3">
    <source>
        <dbReference type="ARBA" id="ARBA00007931"/>
    </source>
</evidence>
<evidence type="ECO:0000256" key="13">
    <source>
        <dbReference type="SAM" id="Phobius"/>
    </source>
</evidence>
<name>A0A0L0WDC2_GOTPU</name>
<feature type="transmembrane region" description="Helical" evidence="13">
    <location>
        <begin position="92"/>
        <end position="112"/>
    </location>
</feature>
<gene>
    <name evidence="15" type="ORF">CLPU_3c02240</name>
</gene>
<accession>A0A0L0WDC2</accession>
<comment type="caution">
    <text evidence="15">The sequence shown here is derived from an EMBL/GenBank/DDBJ whole genome shotgun (WGS) entry which is preliminary data.</text>
</comment>
<evidence type="ECO:0000256" key="11">
    <source>
        <dbReference type="ARBA" id="ARBA00023136"/>
    </source>
</evidence>
<comment type="subcellular location">
    <subcellularLocation>
        <location evidence="2">Membrane</location>
        <topology evidence="2">Multi-pass membrane protein</topology>
    </subcellularLocation>
</comment>
<proteinExistence type="inferred from homology"/>
<dbReference type="Proteomes" id="UP000037267">
    <property type="component" value="Unassembled WGS sequence"/>
</dbReference>
<protein>
    <recommendedName>
        <fullName evidence="14">CBS domain-containing protein</fullName>
    </recommendedName>
</protein>
<keyword evidence="6" id="KW-0479">Metal-binding</keyword>
<feature type="transmembrane region" description="Helical" evidence="13">
    <location>
        <begin position="168"/>
        <end position="201"/>
    </location>
</feature>
<dbReference type="GO" id="GO:0006508">
    <property type="term" value="P:proteolysis"/>
    <property type="evidence" value="ECO:0007669"/>
    <property type="project" value="UniProtKB-KW"/>
</dbReference>
<dbReference type="STRING" id="1503.CLPU_3c02240"/>
<dbReference type="CDD" id="cd06161">
    <property type="entry name" value="S2P-M50_SpoIVFB"/>
    <property type="match status" value="1"/>
</dbReference>
<dbReference type="InterPro" id="IPR008915">
    <property type="entry name" value="Peptidase_M50"/>
</dbReference>
<dbReference type="GO" id="GO:0008237">
    <property type="term" value="F:metallopeptidase activity"/>
    <property type="evidence" value="ECO:0007669"/>
    <property type="project" value="UniProtKB-KW"/>
</dbReference>
<evidence type="ECO:0000256" key="6">
    <source>
        <dbReference type="ARBA" id="ARBA00022723"/>
    </source>
</evidence>
<evidence type="ECO:0000259" key="14">
    <source>
        <dbReference type="PROSITE" id="PS51371"/>
    </source>
</evidence>